<comment type="caution">
    <text evidence="2">The sequence shown here is derived from an EMBL/GenBank/DDBJ whole genome shotgun (WGS) entry which is preliminary data.</text>
</comment>
<evidence type="ECO:0000313" key="2">
    <source>
        <dbReference type="EMBL" id="HGG03608.1"/>
    </source>
</evidence>
<dbReference type="Pfam" id="PF11026">
    <property type="entry name" value="DUF2721"/>
    <property type="match status" value="1"/>
</dbReference>
<feature type="transmembrane region" description="Helical" evidence="1">
    <location>
        <begin position="100"/>
        <end position="129"/>
    </location>
</feature>
<name>A0A7C3ZZY9_9CYAN</name>
<feature type="transmembrane region" description="Helical" evidence="1">
    <location>
        <begin position="135"/>
        <end position="160"/>
    </location>
</feature>
<organism evidence="2">
    <name type="scientific">Planktothricoides sp. SpSt-374</name>
    <dbReference type="NCBI Taxonomy" id="2282167"/>
    <lineage>
        <taxon>Bacteria</taxon>
        <taxon>Bacillati</taxon>
        <taxon>Cyanobacteriota</taxon>
        <taxon>Cyanophyceae</taxon>
        <taxon>Oscillatoriophycideae</taxon>
        <taxon>Oscillatoriales</taxon>
        <taxon>Oscillatoriaceae</taxon>
        <taxon>Planktothricoides</taxon>
    </lineage>
</organism>
<accession>A0A7C3ZZY9</accession>
<evidence type="ECO:0000256" key="1">
    <source>
        <dbReference type="SAM" id="Phobius"/>
    </source>
</evidence>
<protein>
    <submittedName>
        <fullName evidence="2">DUF2721 domain-containing protein</fullName>
    </submittedName>
</protein>
<feature type="transmembrane region" description="Helical" evidence="1">
    <location>
        <begin position="24"/>
        <end position="43"/>
    </location>
</feature>
<proteinExistence type="predicted"/>
<dbReference type="EMBL" id="DSPX01000250">
    <property type="protein sequence ID" value="HGG03608.1"/>
    <property type="molecule type" value="Genomic_DNA"/>
</dbReference>
<sequence length="173" mass="19058">MTGALPAFCMNATAISAPAMIQTILAPAVMISATGLFLLSLNARHAAIFARIRILTDEKAKIMGHFPDINEPDFPSCELRFKSIEIQLNMLLRRARYIRYAIICQALGVGVFVLTSLTIGLNLLLAFGWLVNLPLILLLSGMVLILIGAVFLCLDEYVAYEVILMDVKRRAGY</sequence>
<keyword evidence="1" id="KW-0472">Membrane</keyword>
<dbReference type="AlphaFoldDB" id="A0A7C3ZZY9"/>
<reference evidence="2" key="1">
    <citation type="journal article" date="2020" name="mSystems">
        <title>Genome- and Community-Level Interaction Insights into Carbon Utilization and Element Cycling Functions of Hydrothermarchaeota in Hydrothermal Sediment.</title>
        <authorList>
            <person name="Zhou Z."/>
            <person name="Liu Y."/>
            <person name="Xu W."/>
            <person name="Pan J."/>
            <person name="Luo Z.H."/>
            <person name="Li M."/>
        </authorList>
    </citation>
    <scope>NUCLEOTIDE SEQUENCE [LARGE SCALE GENOMIC DNA]</scope>
    <source>
        <strain evidence="2">SpSt-374</strain>
    </source>
</reference>
<gene>
    <name evidence="2" type="ORF">ENR15_23960</name>
</gene>
<dbReference type="InterPro" id="IPR021279">
    <property type="entry name" value="DUF2721"/>
</dbReference>
<keyword evidence="1" id="KW-1133">Transmembrane helix</keyword>
<keyword evidence="1" id="KW-0812">Transmembrane</keyword>